<sequence>MDLPNLDLKRREEIFIFEGKMAVSDEAAFFIIKGSLKLLNINNLKLLNLSFVFASFYFKCPEKNSSIVVRDVSECICSPFSRDALVAIAALVRILISYWEIAFCRVL</sequence>
<evidence type="ECO:0000313" key="1">
    <source>
        <dbReference type="EMBL" id="SHL07636.1"/>
    </source>
</evidence>
<gene>
    <name evidence="1" type="ORF">SAMN05444407_102153</name>
</gene>
<dbReference type="EMBL" id="FRBM01000002">
    <property type="protein sequence ID" value="SHL07636.1"/>
    <property type="molecule type" value="Genomic_DNA"/>
</dbReference>
<evidence type="ECO:0000313" key="2">
    <source>
        <dbReference type="Proteomes" id="UP000184069"/>
    </source>
</evidence>
<protein>
    <submittedName>
        <fullName evidence="1">Uncharacterized protein</fullName>
    </submittedName>
</protein>
<dbReference type="Proteomes" id="UP000184069">
    <property type="component" value="Unassembled WGS sequence"/>
</dbReference>
<reference evidence="1 2" key="1">
    <citation type="submission" date="2016-11" db="EMBL/GenBank/DDBJ databases">
        <authorList>
            <person name="Jaros S."/>
            <person name="Januszkiewicz K."/>
            <person name="Wedrychowicz H."/>
        </authorList>
    </citation>
    <scope>NUCLEOTIDE SEQUENCE [LARGE SCALE GENOMIC DNA]</scope>
    <source>
        <strain evidence="1 2">DSM 27621</strain>
    </source>
</reference>
<accession>A0A1M6XNY2</accession>
<proteinExistence type="predicted"/>
<dbReference type="AlphaFoldDB" id="A0A1M6XNY2"/>
<organism evidence="1 2">
    <name type="scientific">Chryseobacterium contaminans</name>
    <dbReference type="NCBI Taxonomy" id="1423959"/>
    <lineage>
        <taxon>Bacteria</taxon>
        <taxon>Pseudomonadati</taxon>
        <taxon>Bacteroidota</taxon>
        <taxon>Flavobacteriia</taxon>
        <taxon>Flavobacteriales</taxon>
        <taxon>Weeksellaceae</taxon>
        <taxon>Chryseobacterium group</taxon>
        <taxon>Chryseobacterium</taxon>
    </lineage>
</organism>
<name>A0A1M6XNY2_9FLAO</name>